<evidence type="ECO:0000259" key="14">
    <source>
        <dbReference type="PROSITE" id="PS51846"/>
    </source>
</evidence>
<dbReference type="Proteomes" id="UP000182190">
    <property type="component" value="Unassembled WGS sequence"/>
</dbReference>
<dbReference type="CDD" id="cd04590">
    <property type="entry name" value="CBS_pair_CorC_HlyC_assoc"/>
    <property type="match status" value="1"/>
</dbReference>
<evidence type="ECO:0000256" key="7">
    <source>
        <dbReference type="ARBA" id="ARBA00023122"/>
    </source>
</evidence>
<dbReference type="InterPro" id="IPR000644">
    <property type="entry name" value="CBS_dom"/>
</dbReference>
<dbReference type="EMBL" id="CZCS02000221">
    <property type="protein sequence ID" value="VXD24111.1"/>
    <property type="molecule type" value="Genomic_DNA"/>
</dbReference>
<dbReference type="PANTHER" id="PTHR22777">
    <property type="entry name" value="HEMOLYSIN-RELATED"/>
    <property type="match status" value="1"/>
</dbReference>
<evidence type="ECO:0000256" key="10">
    <source>
        <dbReference type="PROSITE-ProRule" id="PRU01193"/>
    </source>
</evidence>
<evidence type="ECO:0000256" key="1">
    <source>
        <dbReference type="ARBA" id="ARBA00004651"/>
    </source>
</evidence>
<keyword evidence="5" id="KW-0677">Repeat</keyword>
<dbReference type="Pfam" id="PF01595">
    <property type="entry name" value="CNNM"/>
    <property type="match status" value="1"/>
</dbReference>
<evidence type="ECO:0000256" key="2">
    <source>
        <dbReference type="ARBA" id="ARBA00006337"/>
    </source>
</evidence>
<evidence type="ECO:0008006" key="17">
    <source>
        <dbReference type="Google" id="ProtNLM"/>
    </source>
</evidence>
<dbReference type="InterPro" id="IPR002550">
    <property type="entry name" value="CNNM"/>
</dbReference>
<comment type="similarity">
    <text evidence="2">Belongs to the UPF0053 family.</text>
</comment>
<feature type="compositionally biased region" description="Polar residues" evidence="11">
    <location>
        <begin position="384"/>
        <end position="401"/>
    </location>
</feature>
<feature type="domain" description="CBS" evidence="13">
    <location>
        <begin position="255"/>
        <end position="317"/>
    </location>
</feature>
<feature type="transmembrane region" description="Helical" evidence="12">
    <location>
        <begin position="40"/>
        <end position="67"/>
    </location>
</feature>
<evidence type="ECO:0000259" key="13">
    <source>
        <dbReference type="PROSITE" id="PS51371"/>
    </source>
</evidence>
<keyword evidence="8 10" id="KW-0472">Membrane</keyword>
<evidence type="ECO:0000256" key="8">
    <source>
        <dbReference type="ARBA" id="ARBA00023136"/>
    </source>
</evidence>
<protein>
    <recommendedName>
        <fullName evidence="17">Magnesium and cobalt efflux protein CorC</fullName>
    </recommendedName>
</protein>
<keyword evidence="7 9" id="KW-0129">CBS domain</keyword>
<keyword evidence="4 10" id="KW-0812">Transmembrane</keyword>
<dbReference type="Gene3D" id="3.10.580.10">
    <property type="entry name" value="CBS-domain"/>
    <property type="match status" value="1"/>
</dbReference>
<name>A0A7Z9BYU3_9CYAN</name>
<reference evidence="15" key="1">
    <citation type="submission" date="2019-10" db="EMBL/GenBank/DDBJ databases">
        <authorList>
            <consortium name="Genoscope - CEA"/>
            <person name="William W."/>
        </authorList>
    </citation>
    <scope>NUCLEOTIDE SEQUENCE [LARGE SCALE GENOMIC DNA]</scope>
    <source>
        <strain evidence="15">BBR_PRJEB10994</strain>
    </source>
</reference>
<comment type="subcellular location">
    <subcellularLocation>
        <location evidence="1">Cell membrane</location>
        <topology evidence="1">Multi-pass membrane protein</topology>
    </subcellularLocation>
</comment>
<evidence type="ECO:0000256" key="3">
    <source>
        <dbReference type="ARBA" id="ARBA00022475"/>
    </source>
</evidence>
<keyword evidence="16" id="KW-1185">Reference proteome</keyword>
<dbReference type="PROSITE" id="PS51846">
    <property type="entry name" value="CNNM"/>
    <property type="match status" value="1"/>
</dbReference>
<dbReference type="GO" id="GO:0005886">
    <property type="term" value="C:plasma membrane"/>
    <property type="evidence" value="ECO:0007669"/>
    <property type="project" value="UniProtKB-SubCell"/>
</dbReference>
<keyword evidence="6 10" id="KW-1133">Transmembrane helix</keyword>
<evidence type="ECO:0000256" key="4">
    <source>
        <dbReference type="ARBA" id="ARBA00022692"/>
    </source>
</evidence>
<dbReference type="InterPro" id="IPR046342">
    <property type="entry name" value="CBS_dom_sf"/>
</dbReference>
<dbReference type="SUPFAM" id="SSF54631">
    <property type="entry name" value="CBS-domain pair"/>
    <property type="match status" value="1"/>
</dbReference>
<feature type="transmembrane region" description="Helical" evidence="12">
    <location>
        <begin position="180"/>
        <end position="202"/>
    </location>
</feature>
<sequence length="418" mass="46166">MVLPISCGGVGCYIQPIGYNQNSFLDDFIPLMFGTFPSEFVFAVAGSVPLLGNIGLDILVLIFMLILSALFSGSETAITALDNLKLRALIKEQGDPNRMYTMVLEKRARFITTLLVGNNLVNNFSAILTSNLFAIWLGNAGIGVATGVVTFLVLIFGEITPKSFAINNILPIFKATVRPIYLLSIVLSPVIVLLESITQGIIRMFSPGGVQQGLSVQDLRLMIEILGGRGQLDWQKHQLLNKALMMDYLIAREVVKPRIEMRTISHQATLPEVIDFCLETGYSRIPVQGESKDEIVGIVHLKRALQLAHAHAEEQDSISVTEAMSPPVYVPETKRVGDLLKEMLQQRLHLAIVVDEYGGTVGLVTLEDILEELVGEIYDESDFPSRTQRPRVSSFGSNRTTEQSRKPIKRKGYQPPSP</sequence>
<feature type="region of interest" description="Disordered" evidence="11">
    <location>
        <begin position="381"/>
        <end position="418"/>
    </location>
</feature>
<evidence type="ECO:0000256" key="5">
    <source>
        <dbReference type="ARBA" id="ARBA00022737"/>
    </source>
</evidence>
<evidence type="ECO:0000256" key="12">
    <source>
        <dbReference type="SAM" id="Phobius"/>
    </source>
</evidence>
<evidence type="ECO:0000313" key="15">
    <source>
        <dbReference type="EMBL" id="VXD24111.1"/>
    </source>
</evidence>
<dbReference type="FunFam" id="3.10.580.10:FF:000002">
    <property type="entry name" value="Magnesium/cobalt efflux protein CorC"/>
    <property type="match status" value="1"/>
</dbReference>
<comment type="caution">
    <text evidence="15">The sequence shown here is derived from an EMBL/GenBank/DDBJ whole genome shotgun (WGS) entry which is preliminary data.</text>
</comment>
<dbReference type="Pfam" id="PF00571">
    <property type="entry name" value="CBS"/>
    <property type="match status" value="2"/>
</dbReference>
<gene>
    <name evidence="15" type="ORF">PL9631_780015</name>
</gene>
<dbReference type="SMART" id="SM00116">
    <property type="entry name" value="CBS"/>
    <property type="match status" value="2"/>
</dbReference>
<feature type="domain" description="CBS" evidence="13">
    <location>
        <begin position="323"/>
        <end position="380"/>
    </location>
</feature>
<evidence type="ECO:0000313" key="16">
    <source>
        <dbReference type="Proteomes" id="UP000182190"/>
    </source>
</evidence>
<evidence type="ECO:0000256" key="11">
    <source>
        <dbReference type="SAM" id="MobiDB-lite"/>
    </source>
</evidence>
<proteinExistence type="inferred from homology"/>
<organism evidence="15 16">
    <name type="scientific">Planktothrix paucivesiculata PCC 9631</name>
    <dbReference type="NCBI Taxonomy" id="671071"/>
    <lineage>
        <taxon>Bacteria</taxon>
        <taxon>Bacillati</taxon>
        <taxon>Cyanobacteriota</taxon>
        <taxon>Cyanophyceae</taxon>
        <taxon>Oscillatoriophycideae</taxon>
        <taxon>Oscillatoriales</taxon>
        <taxon>Microcoleaceae</taxon>
        <taxon>Planktothrix</taxon>
    </lineage>
</organism>
<dbReference type="InterPro" id="IPR044751">
    <property type="entry name" value="Ion_transp-like_CBS"/>
</dbReference>
<feature type="transmembrane region" description="Helical" evidence="12">
    <location>
        <begin position="134"/>
        <end position="159"/>
    </location>
</feature>
<dbReference type="PANTHER" id="PTHR22777:SF32">
    <property type="entry name" value="UPF0053 INNER MEMBRANE PROTEIN YFJD"/>
    <property type="match status" value="1"/>
</dbReference>
<keyword evidence="3" id="KW-1003">Cell membrane</keyword>
<dbReference type="AlphaFoldDB" id="A0A7Z9BYU3"/>
<evidence type="ECO:0000256" key="6">
    <source>
        <dbReference type="ARBA" id="ARBA00022989"/>
    </source>
</evidence>
<dbReference type="PROSITE" id="PS51371">
    <property type="entry name" value="CBS"/>
    <property type="match status" value="2"/>
</dbReference>
<accession>A0A7Z9BYU3</accession>
<evidence type="ECO:0000256" key="9">
    <source>
        <dbReference type="PROSITE-ProRule" id="PRU00703"/>
    </source>
</evidence>
<feature type="domain" description="CNNM transmembrane" evidence="14">
    <location>
        <begin position="50"/>
        <end position="236"/>
    </location>
</feature>